<keyword evidence="1" id="KW-1133">Transmembrane helix</keyword>
<evidence type="ECO:0000313" key="2">
    <source>
        <dbReference type="EMBL" id="MEL4455270.1"/>
    </source>
</evidence>
<organism evidence="2 3">
    <name type="scientific">Lutimonas vermicola</name>
    <dbReference type="NCBI Taxonomy" id="414288"/>
    <lineage>
        <taxon>Bacteria</taxon>
        <taxon>Pseudomonadati</taxon>
        <taxon>Bacteroidota</taxon>
        <taxon>Flavobacteriia</taxon>
        <taxon>Flavobacteriales</taxon>
        <taxon>Flavobacteriaceae</taxon>
        <taxon>Lutimonas</taxon>
    </lineage>
</organism>
<accession>A0ABU9KYK0</accession>
<gene>
    <name evidence="2" type="ORF">AABB81_05145</name>
</gene>
<dbReference type="Pfam" id="PF19578">
    <property type="entry name" value="DUF6090"/>
    <property type="match status" value="1"/>
</dbReference>
<dbReference type="EMBL" id="JBCDNA010000001">
    <property type="protein sequence ID" value="MEL4455270.1"/>
    <property type="molecule type" value="Genomic_DNA"/>
</dbReference>
<dbReference type="InterPro" id="IPR045749">
    <property type="entry name" value="DUF6090"/>
</dbReference>
<comment type="caution">
    <text evidence="2">The sequence shown here is derived from an EMBL/GenBank/DDBJ whole genome shotgun (WGS) entry which is preliminary data.</text>
</comment>
<keyword evidence="1" id="KW-0472">Membrane</keyword>
<evidence type="ECO:0000256" key="1">
    <source>
        <dbReference type="SAM" id="Phobius"/>
    </source>
</evidence>
<sequence length="256" mass="29868">MENKTGKYLKYAIGEIVLVVIGILIALQVNNWNQDRIAKMEAESFHERLREDLLNEKIMLKERISYYTKVEEHAKNVVNTLSNNSDVLDSQFLIDVYQATQQWRYRNVRDTYDELISTGNIKLIPNENLRKRIGLYYDETDVYLKVWYKDTEYRELVRSHISMGVQEKIREACEIWTEVDQQIGGNAIIENCNPNLTQEEISKCISFLHETKLLESNALLTAAIGRTSDLYLKIGLYKRKLNGNEELLNLLEVSNP</sequence>
<evidence type="ECO:0000313" key="3">
    <source>
        <dbReference type="Proteomes" id="UP001474120"/>
    </source>
</evidence>
<dbReference type="Proteomes" id="UP001474120">
    <property type="component" value="Unassembled WGS sequence"/>
</dbReference>
<name>A0ABU9KYK0_9FLAO</name>
<proteinExistence type="predicted"/>
<protein>
    <submittedName>
        <fullName evidence="2">DUF6090 family protein</fullName>
    </submittedName>
</protein>
<dbReference type="RefSeq" id="WP_342159078.1">
    <property type="nucleotide sequence ID" value="NZ_JBCDNA010000001.1"/>
</dbReference>
<keyword evidence="3" id="KW-1185">Reference proteome</keyword>
<feature type="transmembrane region" description="Helical" evidence="1">
    <location>
        <begin position="12"/>
        <end position="29"/>
    </location>
</feature>
<reference evidence="2 3" key="1">
    <citation type="submission" date="2024-04" db="EMBL/GenBank/DDBJ databases">
        <title>whole genome sequencing of Lutimonas vermicola strain IMCC1616.</title>
        <authorList>
            <person name="Bae S.S."/>
        </authorList>
    </citation>
    <scope>NUCLEOTIDE SEQUENCE [LARGE SCALE GENOMIC DNA]</scope>
    <source>
        <strain evidence="2 3">IMCC1616</strain>
    </source>
</reference>
<keyword evidence="1" id="KW-0812">Transmembrane</keyword>